<proteinExistence type="predicted"/>
<evidence type="ECO:0000313" key="1">
    <source>
        <dbReference type="EMBL" id="GAG52133.1"/>
    </source>
</evidence>
<dbReference type="AlphaFoldDB" id="X0YUW8"/>
<feature type="non-terminal residue" evidence="1">
    <location>
        <position position="225"/>
    </location>
</feature>
<reference evidence="1" key="1">
    <citation type="journal article" date="2014" name="Front. Microbiol.">
        <title>High frequency of phylogenetically diverse reductive dehalogenase-homologous genes in deep subseafloor sedimentary metagenomes.</title>
        <authorList>
            <person name="Kawai M."/>
            <person name="Futagami T."/>
            <person name="Toyoda A."/>
            <person name="Takaki Y."/>
            <person name="Nishi S."/>
            <person name="Hori S."/>
            <person name="Arai W."/>
            <person name="Tsubouchi T."/>
            <person name="Morono Y."/>
            <person name="Uchiyama I."/>
            <person name="Ito T."/>
            <person name="Fujiyama A."/>
            <person name="Inagaki F."/>
            <person name="Takami H."/>
        </authorList>
    </citation>
    <scope>NUCLEOTIDE SEQUENCE</scope>
    <source>
        <strain evidence="1">Expedition CK06-06</strain>
    </source>
</reference>
<sequence>LLSDQKILRESLYQDQIREVIERLGADPDEVLAVENDKNIEILMNARTLVDRIVSSELWKREENGQYKIHAKMTAITVMTASLDMMNDYGLTMKEPTPYYAGVHAWLGIPVDTLRRWWKNRIVIMRERGALALAAVERSILKNIEISEIYLDALLLTEAELKAMKKTPQGLIAVLKVSTQTMFNAKMMVLSGETIADVGQKEVAKDEGIRHGVAVIVPTILKLPP</sequence>
<protein>
    <submittedName>
        <fullName evidence="1">Uncharacterized protein</fullName>
    </submittedName>
</protein>
<feature type="non-terminal residue" evidence="1">
    <location>
        <position position="1"/>
    </location>
</feature>
<organism evidence="1">
    <name type="scientific">marine sediment metagenome</name>
    <dbReference type="NCBI Taxonomy" id="412755"/>
    <lineage>
        <taxon>unclassified sequences</taxon>
        <taxon>metagenomes</taxon>
        <taxon>ecological metagenomes</taxon>
    </lineage>
</organism>
<comment type="caution">
    <text evidence="1">The sequence shown here is derived from an EMBL/GenBank/DDBJ whole genome shotgun (WGS) entry which is preliminary data.</text>
</comment>
<name>X0YUW8_9ZZZZ</name>
<gene>
    <name evidence="1" type="ORF">S01H1_79406</name>
</gene>
<dbReference type="EMBL" id="BARS01053525">
    <property type="protein sequence ID" value="GAG52133.1"/>
    <property type="molecule type" value="Genomic_DNA"/>
</dbReference>
<accession>X0YUW8</accession>